<dbReference type="Pfam" id="PF05065">
    <property type="entry name" value="Phage_capsid"/>
    <property type="match status" value="1"/>
</dbReference>
<dbReference type="Gene3D" id="3.30.2400.10">
    <property type="entry name" value="Major capsid protein gp5"/>
    <property type="match status" value="1"/>
</dbReference>
<accession>A0A1C2DP24</accession>
<comment type="subcellular location">
    <subcellularLocation>
        <location evidence="1">Virion</location>
    </subcellularLocation>
</comment>
<dbReference type="Gene3D" id="3.30.2320.10">
    <property type="entry name" value="hypothetical protein PF0899 domain"/>
    <property type="match status" value="1"/>
</dbReference>
<sequence>MFNRAGVWKKPAVPKGTHMTKHISLQDCREAVAKNRVAMQQADSNFFDDVERRFEALRSKTKHPADFRRLSNELRNWVNNFVGRQDWNAKQDEPAYEGAMALLNIVDREIENRAVAMQTLEDAGLIRGAADGSWRDANTGKVVEIVNSDENLAKLRTQYDGSTGASVGTYLNGMLFGARSDAMRNALSEGTDSAGGYSVPTYVVREFFDKLRARTTFIKAGARTMILDTMKTRIVRTAADPVPAWRAENAAIAESNPNFEAVDFVARSLSVLVKVSREVLADSVNIDQALETALLGSMSVELDRACLFGAGTVVEPLGLFNTPGIGSVSLGANGAVISNYDPFVDALYEIEAKNAGPANAAIYNPRTARTLRKLKDTLNQPLNAHDDVKALERLVSTSVPINQTQGTEVAASTILVGDFSQAILGLRESLSIQRLDQAFAANGQIGFICHIRADVGFAHPESFCKILGVKP</sequence>
<dbReference type="InterPro" id="IPR024455">
    <property type="entry name" value="Phage_capsid"/>
</dbReference>
<protein>
    <recommendedName>
        <fullName evidence="2">Phage capsid-like C-terminal domain-containing protein</fullName>
    </recommendedName>
</protein>
<evidence type="ECO:0000256" key="1">
    <source>
        <dbReference type="ARBA" id="ARBA00004328"/>
    </source>
</evidence>
<dbReference type="EMBL" id="MDEO01000033">
    <property type="protein sequence ID" value="OCX16512.1"/>
    <property type="molecule type" value="Genomic_DNA"/>
</dbReference>
<organism evidence="3 4">
    <name type="scientific">Mesorhizobium hungaricum</name>
    <dbReference type="NCBI Taxonomy" id="1566387"/>
    <lineage>
        <taxon>Bacteria</taxon>
        <taxon>Pseudomonadati</taxon>
        <taxon>Pseudomonadota</taxon>
        <taxon>Alphaproteobacteria</taxon>
        <taxon>Hyphomicrobiales</taxon>
        <taxon>Phyllobacteriaceae</taxon>
        <taxon>Mesorhizobium</taxon>
    </lineage>
</organism>
<dbReference type="STRING" id="1566387.QV13_17065"/>
<dbReference type="InterPro" id="IPR054612">
    <property type="entry name" value="Phage_capsid-like_C"/>
</dbReference>
<dbReference type="Proteomes" id="UP000094412">
    <property type="component" value="Unassembled WGS sequence"/>
</dbReference>
<gene>
    <name evidence="3" type="ORF">QV13_17065</name>
</gene>
<proteinExistence type="predicted"/>
<feature type="domain" description="Phage capsid-like C-terminal" evidence="2">
    <location>
        <begin position="195"/>
        <end position="466"/>
    </location>
</feature>
<dbReference type="NCBIfam" id="TIGR01554">
    <property type="entry name" value="major_cap_HK97"/>
    <property type="match status" value="1"/>
</dbReference>
<comment type="caution">
    <text evidence="3">The sequence shown here is derived from an EMBL/GenBank/DDBJ whole genome shotgun (WGS) entry which is preliminary data.</text>
</comment>
<dbReference type="SUPFAM" id="SSF56563">
    <property type="entry name" value="Major capsid protein gp5"/>
    <property type="match status" value="1"/>
</dbReference>
<evidence type="ECO:0000259" key="2">
    <source>
        <dbReference type="Pfam" id="PF05065"/>
    </source>
</evidence>
<keyword evidence="4" id="KW-1185">Reference proteome</keyword>
<evidence type="ECO:0000313" key="4">
    <source>
        <dbReference type="Proteomes" id="UP000094412"/>
    </source>
</evidence>
<reference evidence="3 4" key="1">
    <citation type="submission" date="2016-08" db="EMBL/GenBank/DDBJ databases">
        <title>Whole genome sequence of Mesorhizobium sp. strain UASWS1009 isolated from industrial sewage.</title>
        <authorList>
            <person name="Crovadore J."/>
            <person name="Calmin G."/>
            <person name="Chablais R."/>
            <person name="Cochard B."/>
            <person name="Lefort F."/>
        </authorList>
    </citation>
    <scope>NUCLEOTIDE SEQUENCE [LARGE SCALE GENOMIC DNA]</scope>
    <source>
        <strain evidence="3 4">UASWS1009</strain>
    </source>
</reference>
<evidence type="ECO:0000313" key="3">
    <source>
        <dbReference type="EMBL" id="OCX16512.1"/>
    </source>
</evidence>
<name>A0A1C2DP24_9HYPH</name>
<dbReference type="AlphaFoldDB" id="A0A1C2DP24"/>